<evidence type="ECO:0000259" key="1">
    <source>
        <dbReference type="Pfam" id="PF09012"/>
    </source>
</evidence>
<gene>
    <name evidence="2" type="ORF">FE240_07455</name>
</gene>
<dbReference type="EMBL" id="CP040449">
    <property type="protein sequence ID" value="QFI54549.1"/>
    <property type="molecule type" value="Genomic_DNA"/>
</dbReference>
<proteinExistence type="predicted"/>
<protein>
    <submittedName>
        <fullName evidence="2">LuxR family transcriptional regulator</fullName>
    </submittedName>
</protein>
<reference evidence="2 3" key="1">
    <citation type="submission" date="2019-05" db="EMBL/GenBank/DDBJ databases">
        <title>OXA-830, a novel chromosomally encoded expanded-spectrum class D beta-lactamase in Aeromonas simiae.</title>
        <authorList>
            <person name="Zhou W."/>
            <person name="Chen Q."/>
        </authorList>
    </citation>
    <scope>NUCLEOTIDE SEQUENCE [LARGE SCALE GENOMIC DNA]</scope>
    <source>
        <strain evidence="2 3">A6</strain>
    </source>
</reference>
<organism evidence="2 3">
    <name type="scientific">Aeromonas simiae</name>
    <dbReference type="NCBI Taxonomy" id="218936"/>
    <lineage>
        <taxon>Bacteria</taxon>
        <taxon>Pseudomonadati</taxon>
        <taxon>Pseudomonadota</taxon>
        <taxon>Gammaproteobacteria</taxon>
        <taxon>Aeromonadales</taxon>
        <taxon>Aeromonadaceae</taxon>
        <taxon>Aeromonas</taxon>
    </lineage>
</organism>
<dbReference type="InterPro" id="IPR015102">
    <property type="entry name" value="Tscrpt_reg_HTH_FeoC"/>
</dbReference>
<dbReference type="InterPro" id="IPR036390">
    <property type="entry name" value="WH_DNA-bd_sf"/>
</dbReference>
<sequence>MILRELGDYLASQGRASRRDLARHFNTSEDAIEAMLGVWMRKGRVRKCHSGGCSGRCCGMREEVQFEWLPHGQIGLVQRP</sequence>
<dbReference type="Gene3D" id="1.10.10.10">
    <property type="entry name" value="Winged helix-like DNA-binding domain superfamily/Winged helix DNA-binding domain"/>
    <property type="match status" value="1"/>
</dbReference>
<dbReference type="Proteomes" id="UP000594034">
    <property type="component" value="Chromosome"/>
</dbReference>
<dbReference type="AlphaFoldDB" id="A0A5J6WTT0"/>
<evidence type="ECO:0000313" key="2">
    <source>
        <dbReference type="EMBL" id="QFI54549.1"/>
    </source>
</evidence>
<accession>A0A5J6WTT0</accession>
<evidence type="ECO:0000313" key="3">
    <source>
        <dbReference type="Proteomes" id="UP000594034"/>
    </source>
</evidence>
<dbReference type="InterPro" id="IPR036388">
    <property type="entry name" value="WH-like_DNA-bd_sf"/>
</dbReference>
<dbReference type="SUPFAM" id="SSF46785">
    <property type="entry name" value="Winged helix' DNA-binding domain"/>
    <property type="match status" value="1"/>
</dbReference>
<feature type="domain" description="Transcriptional regulator HTH-type FeoC" evidence="1">
    <location>
        <begin position="2"/>
        <end position="66"/>
    </location>
</feature>
<dbReference type="KEGG" id="asim:FE240_07455"/>
<dbReference type="RefSeq" id="WP_193004000.1">
    <property type="nucleotide sequence ID" value="NZ_CP040449.1"/>
</dbReference>
<dbReference type="Pfam" id="PF09012">
    <property type="entry name" value="FeoC"/>
    <property type="match status" value="1"/>
</dbReference>
<keyword evidence="3" id="KW-1185">Reference proteome</keyword>
<name>A0A5J6WTT0_9GAMM</name>